<dbReference type="RefSeq" id="WP_094305880.1">
    <property type="nucleotide sequence ID" value="NZ_NOWT01000027.1"/>
</dbReference>
<accession>A0A235H819</accession>
<organism evidence="1 2">
    <name type="scientific">Azospirillum brasilense</name>
    <dbReference type="NCBI Taxonomy" id="192"/>
    <lineage>
        <taxon>Bacteria</taxon>
        <taxon>Pseudomonadati</taxon>
        <taxon>Pseudomonadota</taxon>
        <taxon>Alphaproteobacteria</taxon>
        <taxon>Rhodospirillales</taxon>
        <taxon>Azospirillaceae</taxon>
        <taxon>Azospirillum</taxon>
    </lineage>
</organism>
<dbReference type="EMBL" id="NOWT01000027">
    <property type="protein sequence ID" value="OYD81991.1"/>
    <property type="molecule type" value="Genomic_DNA"/>
</dbReference>
<reference evidence="1 2" key="1">
    <citation type="submission" date="2017-07" db="EMBL/GenBank/DDBJ databases">
        <title>Whole genome sequence of Azospirillum brasilense 2A1, a potential biofertilizer strain.</title>
        <authorList>
            <person name="Fontana C.A."/>
            <person name="Toffoli L.M."/>
            <person name="Salazar S.M."/>
            <person name="Puglisi E."/>
            <person name="Pedraza R."/>
            <person name="Bassi D."/>
            <person name="Cocconcelli P.S."/>
        </authorList>
    </citation>
    <scope>NUCLEOTIDE SEQUENCE [LARGE SCALE GENOMIC DNA]</scope>
    <source>
        <strain evidence="1 2">2A1</strain>
        <plasmid evidence="1">unnamed</plasmid>
    </source>
</reference>
<evidence type="ECO:0000313" key="2">
    <source>
        <dbReference type="Proteomes" id="UP000215367"/>
    </source>
</evidence>
<dbReference type="Pfam" id="PF07311">
    <property type="entry name" value="Dodecin"/>
    <property type="match status" value="1"/>
</dbReference>
<name>A0A235H819_AZOBR</name>
<sequence>MTMLKVVEILAESPNSWEEAAQNAITQATDSLRGVSSIYVKEFEAKVENDRITSYRINAKITFTLEGRQ</sequence>
<evidence type="ECO:0008006" key="3">
    <source>
        <dbReference type="Google" id="ProtNLM"/>
    </source>
</evidence>
<dbReference type="SUPFAM" id="SSF89807">
    <property type="entry name" value="Dodecin-like"/>
    <property type="match status" value="1"/>
</dbReference>
<dbReference type="InterPro" id="IPR009923">
    <property type="entry name" value="Dodecin"/>
</dbReference>
<dbReference type="AlphaFoldDB" id="A0A235H819"/>
<protein>
    <recommendedName>
        <fullName evidence="3">Dodecin domain-containing protein</fullName>
    </recommendedName>
</protein>
<gene>
    <name evidence="1" type="ORF">CHT98_23215</name>
</gene>
<dbReference type="InterPro" id="IPR025543">
    <property type="entry name" value="Dodecin-like"/>
</dbReference>
<comment type="caution">
    <text evidence="1">The sequence shown here is derived from an EMBL/GenBank/DDBJ whole genome shotgun (WGS) entry which is preliminary data.</text>
</comment>
<dbReference type="PANTHER" id="PTHR39324:SF1">
    <property type="entry name" value="CALCIUM DODECIN"/>
    <property type="match status" value="1"/>
</dbReference>
<proteinExistence type="predicted"/>
<geneLocation type="plasmid" evidence="1">
    <name>unnamed</name>
</geneLocation>
<dbReference type="InterPro" id="IPR036694">
    <property type="entry name" value="Dodecin-like_sf"/>
</dbReference>
<dbReference type="Gene3D" id="3.30.1660.10">
    <property type="entry name" value="Flavin-binding protein dodecin"/>
    <property type="match status" value="1"/>
</dbReference>
<dbReference type="PANTHER" id="PTHR39324">
    <property type="entry name" value="CALCIUM DODECIN"/>
    <property type="match status" value="1"/>
</dbReference>
<evidence type="ECO:0000313" key="1">
    <source>
        <dbReference type="EMBL" id="OYD81991.1"/>
    </source>
</evidence>
<keyword evidence="1" id="KW-0614">Plasmid</keyword>
<dbReference type="Proteomes" id="UP000215367">
    <property type="component" value="Unassembled WGS sequence"/>
</dbReference>